<keyword evidence="6" id="KW-0963">Cytoplasm</keyword>
<dbReference type="InterPro" id="IPR014025">
    <property type="entry name" value="Glutaredoxin_subgr"/>
</dbReference>
<organism evidence="8 9">
    <name type="scientific">Pseudoalteromonas translucida (strain TAC 125)</name>
    <dbReference type="NCBI Taxonomy" id="326442"/>
    <lineage>
        <taxon>Bacteria</taxon>
        <taxon>Pseudomonadati</taxon>
        <taxon>Pseudomonadota</taxon>
        <taxon>Gammaproteobacteria</taxon>
        <taxon>Alteromonadales</taxon>
        <taxon>Pseudoalteromonadaceae</taxon>
        <taxon>Pseudoalteromonas</taxon>
    </lineage>
</organism>
<dbReference type="Proteomes" id="UP000006843">
    <property type="component" value="Chromosome II"/>
</dbReference>
<dbReference type="InterPro" id="IPR002109">
    <property type="entry name" value="Glutaredoxin"/>
</dbReference>
<dbReference type="InterPro" id="IPR011767">
    <property type="entry name" value="GLR_AS"/>
</dbReference>
<evidence type="ECO:0000313" key="9">
    <source>
        <dbReference type="Proteomes" id="UP000006843"/>
    </source>
</evidence>
<evidence type="ECO:0000256" key="3">
    <source>
        <dbReference type="ARBA" id="ARBA00022982"/>
    </source>
</evidence>
<comment type="function">
    <text evidence="6">Has a glutathione-disulfide oxidoreductase activity in the presence of NADPH and glutathione reductase. Reduces low molecular weight disulfides and proteins.</text>
</comment>
<keyword evidence="4" id="KW-1015">Disulfide bond</keyword>
<evidence type="ECO:0000256" key="2">
    <source>
        <dbReference type="ARBA" id="ARBA00022448"/>
    </source>
</evidence>
<gene>
    <name evidence="8" type="primary">grxC</name>
    <name evidence="8" type="ordered locus">PSHAb0031</name>
</gene>
<evidence type="ECO:0000256" key="4">
    <source>
        <dbReference type="ARBA" id="ARBA00023157"/>
    </source>
</evidence>
<sequence length="86" mass="9718">MTKIEIYSKSYCPYCKRAKATLTRLGLDFEEFEITDSEKLTKEMQQRSGRKTVPQIFINSQHIGGGDDFHHALNSGSLADLIGDHV</sequence>
<dbReference type="InterPro" id="IPR011900">
    <property type="entry name" value="GRX_bact"/>
</dbReference>
<protein>
    <recommendedName>
        <fullName evidence="6">Glutaredoxin</fullName>
    </recommendedName>
</protein>
<dbReference type="eggNOG" id="COG0695">
    <property type="taxonomic scope" value="Bacteria"/>
</dbReference>
<reference evidence="8 9" key="1">
    <citation type="journal article" date="2005" name="Genome Res.">
        <title>Coping with cold: the genome of the versatile marine Antarctica bacterium Pseudoalteromonas haloplanktis TAC125.</title>
        <authorList>
            <person name="Medigue C."/>
            <person name="Krin E."/>
            <person name="Pascal G."/>
            <person name="Barbe V."/>
            <person name="Bernsel A."/>
            <person name="Bertin P."/>
            <person name="Cheung F."/>
            <person name="Cruveiller S."/>
            <person name="Damico S."/>
            <person name="Duilio A."/>
            <person name="Fang G."/>
            <person name="Feller G."/>
            <person name="Mangenot S."/>
            <person name="Marino G."/>
            <person name="Nilsson J."/>
            <person name="Parilli E."/>
            <person name="Rocha E."/>
            <person name="Rouy Z."/>
            <person name="Sekowska A."/>
            <person name="Tutino M.L."/>
            <person name="Vallenet D."/>
            <person name="von Heijne G."/>
            <person name="Danchin A."/>
        </authorList>
    </citation>
    <scope>NUCLEOTIDE SEQUENCE [LARGE SCALE GENOMIC DNA]</scope>
    <source>
        <strain evidence="9">TAC 125</strain>
    </source>
</reference>
<dbReference type="GO" id="GO:0045454">
    <property type="term" value="P:cell redox homeostasis"/>
    <property type="evidence" value="ECO:0007669"/>
    <property type="project" value="InterPro"/>
</dbReference>
<dbReference type="PATRIC" id="fig|326442.8.peg.2947"/>
<dbReference type="Pfam" id="PF00462">
    <property type="entry name" value="Glutaredoxin"/>
    <property type="match status" value="1"/>
</dbReference>
<keyword evidence="3 6" id="KW-0249">Electron transport</keyword>
<name>Q3ICP5_PSET1</name>
<keyword evidence="9" id="KW-1185">Reference proteome</keyword>
<comment type="similarity">
    <text evidence="1 6">Belongs to the glutaredoxin family.</text>
</comment>
<dbReference type="GO" id="GO:0005737">
    <property type="term" value="C:cytoplasm"/>
    <property type="evidence" value="ECO:0007669"/>
    <property type="project" value="TreeGrafter"/>
</dbReference>
<dbReference type="PRINTS" id="PR00160">
    <property type="entry name" value="GLUTAREDOXIN"/>
</dbReference>
<keyword evidence="2 6" id="KW-0813">Transport</keyword>
<evidence type="ECO:0000259" key="7">
    <source>
        <dbReference type="Pfam" id="PF00462"/>
    </source>
</evidence>
<dbReference type="SUPFAM" id="SSF52833">
    <property type="entry name" value="Thioredoxin-like"/>
    <property type="match status" value="1"/>
</dbReference>
<dbReference type="InterPro" id="IPR036249">
    <property type="entry name" value="Thioredoxin-like_sf"/>
</dbReference>
<dbReference type="CDD" id="cd03418">
    <property type="entry name" value="GRX_GRXb_1_3_like"/>
    <property type="match status" value="1"/>
</dbReference>
<dbReference type="BioCyc" id="PHAL326442:PSHA_RS15010-MONOMER"/>
<dbReference type="HOGENOM" id="CLU_026126_7_3_6"/>
<dbReference type="PANTHER" id="PTHR45694:SF18">
    <property type="entry name" value="GLUTAREDOXIN-1-RELATED"/>
    <property type="match status" value="1"/>
</dbReference>
<dbReference type="SMR" id="Q3ICP5"/>
<dbReference type="PANTHER" id="PTHR45694">
    <property type="entry name" value="GLUTAREDOXIN 2"/>
    <property type="match status" value="1"/>
</dbReference>
<evidence type="ECO:0000256" key="5">
    <source>
        <dbReference type="ARBA" id="ARBA00023284"/>
    </source>
</evidence>
<keyword evidence="5 6" id="KW-0676">Redox-active center</keyword>
<feature type="domain" description="Glutaredoxin" evidence="7">
    <location>
        <begin position="4"/>
        <end position="63"/>
    </location>
</feature>
<dbReference type="PROSITE" id="PS00195">
    <property type="entry name" value="GLUTAREDOXIN_1"/>
    <property type="match status" value="1"/>
</dbReference>
<dbReference type="EMBL" id="CR954247">
    <property type="protein sequence ID" value="CAI89082.1"/>
    <property type="molecule type" value="Genomic_DNA"/>
</dbReference>
<dbReference type="PROSITE" id="PS51354">
    <property type="entry name" value="GLUTAREDOXIN_2"/>
    <property type="match status" value="1"/>
</dbReference>
<dbReference type="STRING" id="326442.PSHAb0031"/>
<dbReference type="GO" id="GO:0034599">
    <property type="term" value="P:cellular response to oxidative stress"/>
    <property type="evidence" value="ECO:0007669"/>
    <property type="project" value="TreeGrafter"/>
</dbReference>
<dbReference type="AlphaFoldDB" id="Q3ICP5"/>
<dbReference type="KEGG" id="pha:PSHAb0031"/>
<evidence type="ECO:0000313" key="8">
    <source>
        <dbReference type="EMBL" id="CAI89082.1"/>
    </source>
</evidence>
<proteinExistence type="inferred from homology"/>
<evidence type="ECO:0000256" key="1">
    <source>
        <dbReference type="ARBA" id="ARBA00007787"/>
    </source>
</evidence>
<accession>Q3ICP5</accession>
<dbReference type="GO" id="GO:0015038">
    <property type="term" value="F:glutathione disulfide oxidoreductase activity"/>
    <property type="evidence" value="ECO:0007669"/>
    <property type="project" value="UniProtKB-UniRule"/>
</dbReference>
<dbReference type="NCBIfam" id="TIGR02181">
    <property type="entry name" value="GRX_bact"/>
    <property type="match status" value="1"/>
</dbReference>
<evidence type="ECO:0000256" key="6">
    <source>
        <dbReference type="RuleBase" id="RU364065"/>
    </source>
</evidence>
<dbReference type="Gene3D" id="3.40.30.10">
    <property type="entry name" value="Glutaredoxin"/>
    <property type="match status" value="1"/>
</dbReference>